<accession>A0A2U3KS09</accession>
<feature type="domain" description="Transglycosylase SLT" evidence="3">
    <location>
        <begin position="140"/>
        <end position="237"/>
    </location>
</feature>
<name>A0A2U3KS09_9BACT</name>
<evidence type="ECO:0000313" key="4">
    <source>
        <dbReference type="EMBL" id="SPF42402.1"/>
    </source>
</evidence>
<dbReference type="Gene3D" id="1.10.530.10">
    <property type="match status" value="1"/>
</dbReference>
<evidence type="ECO:0000259" key="3">
    <source>
        <dbReference type="Pfam" id="PF01464"/>
    </source>
</evidence>
<dbReference type="CDD" id="cd00254">
    <property type="entry name" value="LT-like"/>
    <property type="match status" value="1"/>
</dbReference>
<feature type="chain" id="PRO_5015769724" evidence="2">
    <location>
        <begin position="33"/>
        <end position="287"/>
    </location>
</feature>
<evidence type="ECO:0000256" key="1">
    <source>
        <dbReference type="ARBA" id="ARBA00007734"/>
    </source>
</evidence>
<dbReference type="PANTHER" id="PTHR37423">
    <property type="entry name" value="SOLUBLE LYTIC MUREIN TRANSGLYCOSYLASE-RELATED"/>
    <property type="match status" value="1"/>
</dbReference>
<proteinExistence type="inferred from homology"/>
<dbReference type="InterPro" id="IPR008258">
    <property type="entry name" value="Transglycosylase_SLT_dom_1"/>
</dbReference>
<dbReference type="Pfam" id="PF01464">
    <property type="entry name" value="SLT"/>
    <property type="match status" value="1"/>
</dbReference>
<comment type="similarity">
    <text evidence="1">Belongs to the transglycosylase Slt family.</text>
</comment>
<organism evidence="4 5">
    <name type="scientific">Candidatus Sulfotelmatobacter kueseliae</name>
    <dbReference type="NCBI Taxonomy" id="2042962"/>
    <lineage>
        <taxon>Bacteria</taxon>
        <taxon>Pseudomonadati</taxon>
        <taxon>Acidobacteriota</taxon>
        <taxon>Terriglobia</taxon>
        <taxon>Terriglobales</taxon>
        <taxon>Candidatus Korobacteraceae</taxon>
        <taxon>Candidatus Sulfotelmatobacter</taxon>
    </lineage>
</organism>
<evidence type="ECO:0000256" key="2">
    <source>
        <dbReference type="SAM" id="SignalP"/>
    </source>
</evidence>
<keyword evidence="2" id="KW-0732">Signal</keyword>
<dbReference type="EMBL" id="OMOD01000139">
    <property type="protein sequence ID" value="SPF42402.1"/>
    <property type="molecule type" value="Genomic_DNA"/>
</dbReference>
<sequence length="287" mass="31011">MRKRMQIASILTAGTALATSLALFSSPVRAWAAEGDRASEVITTTEEHGRKVYVNESIPAPTRATPAPQPKRTTWMYWSTRENRWKPVPSANTPSMQAARSAAAEIGQFVHESSKSANARIMAANSRGHQATPEEVDAAIVMAAARHNVDPNLVRAVVKVESNYNSHAISNKGAMGLMQLMPSTAKMLKVKNPFDAQQNVDAGVRHLKSLLESYGGDVKLTLAAYNAGEGAVARSAGVPRIAETQDYVRRITNLYYGGSDFGSSGASRDPVHVQRDARGMLYISNTD</sequence>
<dbReference type="PANTHER" id="PTHR37423:SF2">
    <property type="entry name" value="MEMBRANE-BOUND LYTIC MUREIN TRANSGLYCOSYLASE C"/>
    <property type="match status" value="1"/>
</dbReference>
<dbReference type="AlphaFoldDB" id="A0A2U3KS09"/>
<reference evidence="5" key="1">
    <citation type="submission" date="2018-02" db="EMBL/GenBank/DDBJ databases">
        <authorList>
            <person name="Hausmann B."/>
        </authorList>
    </citation>
    <scope>NUCLEOTIDE SEQUENCE [LARGE SCALE GENOMIC DNA]</scope>
    <source>
        <strain evidence="5">Peat soil MAG SbA1</strain>
    </source>
</reference>
<dbReference type="Proteomes" id="UP000238701">
    <property type="component" value="Unassembled WGS sequence"/>
</dbReference>
<gene>
    <name evidence="4" type="ORF">SBA1_450016</name>
</gene>
<protein>
    <submittedName>
        <fullName evidence="4">Lytic transglycosylase, catalytic</fullName>
    </submittedName>
</protein>
<dbReference type="InterPro" id="IPR023346">
    <property type="entry name" value="Lysozyme-like_dom_sf"/>
</dbReference>
<feature type="signal peptide" evidence="2">
    <location>
        <begin position="1"/>
        <end position="32"/>
    </location>
</feature>
<dbReference type="SUPFAM" id="SSF53955">
    <property type="entry name" value="Lysozyme-like"/>
    <property type="match status" value="1"/>
</dbReference>
<evidence type="ECO:0000313" key="5">
    <source>
        <dbReference type="Proteomes" id="UP000238701"/>
    </source>
</evidence>